<comment type="caution">
    <text evidence="2">The sequence shown here is derived from an EMBL/GenBank/DDBJ whole genome shotgun (WGS) entry which is preliminary data.</text>
</comment>
<dbReference type="EMBL" id="QLLG01000051">
    <property type="protein sequence ID" value="RMX68841.1"/>
    <property type="molecule type" value="Genomic_DNA"/>
</dbReference>
<dbReference type="AlphaFoldDB" id="A0A3M6VS19"/>
<protein>
    <recommendedName>
        <fullName evidence="4">NADH dehydrogenase [ubiquinone] 1 beta subcomplex subunit 4</fullName>
    </recommendedName>
</protein>
<keyword evidence="3" id="KW-1185">Reference proteome</keyword>
<feature type="transmembrane region" description="Helical" evidence="1">
    <location>
        <begin position="55"/>
        <end position="73"/>
    </location>
</feature>
<evidence type="ECO:0000313" key="2">
    <source>
        <dbReference type="EMBL" id="RMX68841.1"/>
    </source>
</evidence>
<name>A0A3M6VS19_9STRA</name>
<organism evidence="2 3">
    <name type="scientific">Peronospora effusa</name>
    <dbReference type="NCBI Taxonomy" id="542832"/>
    <lineage>
        <taxon>Eukaryota</taxon>
        <taxon>Sar</taxon>
        <taxon>Stramenopiles</taxon>
        <taxon>Oomycota</taxon>
        <taxon>Peronosporomycetes</taxon>
        <taxon>Peronosporales</taxon>
        <taxon>Peronosporaceae</taxon>
        <taxon>Peronospora</taxon>
    </lineage>
</organism>
<gene>
    <name evidence="2" type="ORF">DD238_003113</name>
</gene>
<reference evidence="2 3" key="1">
    <citation type="submission" date="2018-06" db="EMBL/GenBank/DDBJ databases">
        <title>Comparative genomics of downy mildews reveals potential adaptations to biotrophy.</title>
        <authorList>
            <person name="Fletcher K."/>
            <person name="Klosterman S.J."/>
            <person name="Derevnina L."/>
            <person name="Martin F."/>
            <person name="Koike S."/>
            <person name="Reyes Chin-Wo S."/>
            <person name="Mou B."/>
            <person name="Michelmore R."/>
        </authorList>
    </citation>
    <scope>NUCLEOTIDE SEQUENCE [LARGE SCALE GENOMIC DNA]</scope>
    <source>
        <strain evidence="2 3">R14</strain>
    </source>
</reference>
<keyword evidence="1" id="KW-0812">Transmembrane</keyword>
<evidence type="ECO:0000313" key="3">
    <source>
        <dbReference type="Proteomes" id="UP000282087"/>
    </source>
</evidence>
<keyword evidence="1" id="KW-1133">Transmembrane helix</keyword>
<evidence type="ECO:0008006" key="4">
    <source>
        <dbReference type="Google" id="ProtNLM"/>
    </source>
</evidence>
<keyword evidence="1" id="KW-0472">Membrane</keyword>
<sequence>MLTTTLRRTTASQRALVLLQSQRRHGGSVSKNKHVENWNNWRGDSEKRFKFNGHFFTYLAAGGIFPFTLYYVLGSDERRKRDGHNGIPGNFRQ</sequence>
<accession>A0A3M6VS19</accession>
<dbReference type="Proteomes" id="UP000282087">
    <property type="component" value="Unassembled WGS sequence"/>
</dbReference>
<evidence type="ECO:0000256" key="1">
    <source>
        <dbReference type="SAM" id="Phobius"/>
    </source>
</evidence>
<dbReference type="VEuPathDB" id="FungiDB:DD237_002190"/>
<proteinExistence type="predicted"/>